<dbReference type="Proteomes" id="UP000001296">
    <property type="component" value="Chromosome"/>
</dbReference>
<dbReference type="KEGG" id="sta:STHERM_c06870"/>
<protein>
    <submittedName>
        <fullName evidence="1">Uncharacterized protein</fullName>
    </submittedName>
</protein>
<organism evidence="1 2">
    <name type="scientific">Winmispira thermophila (strain ATCC 49972 / DSM 6192 / RI 19.B1)</name>
    <name type="common">Spirochaeta thermophila</name>
    <dbReference type="NCBI Taxonomy" id="665571"/>
    <lineage>
        <taxon>Bacteria</taxon>
        <taxon>Pseudomonadati</taxon>
        <taxon>Spirochaetota</taxon>
        <taxon>Spirochaetia</taxon>
        <taxon>Winmispirales</taxon>
        <taxon>Winmispiraceae</taxon>
        <taxon>Winmispira</taxon>
    </lineage>
</organism>
<accession>E0RRE4</accession>
<dbReference type="AlphaFoldDB" id="E0RRE4"/>
<sequence length="163" mass="19496">MPFETYVLKCTNCGHVFKEEWDDVDMTFDRVVKCIKTGELRYYNAYEDKIYNKIADLVKRFLDTKSLDEQTRSDRFDDIIDKIYRKLTALSLGCEYAHRYKKLCPQCGVKGKEKFERICVFKERKKIKQLEYRPLSDDELRELVEEILREYEGGEAEEDESGR</sequence>
<name>E0RRE4_WINT6</name>
<proteinExistence type="predicted"/>
<dbReference type="EMBL" id="CP001698">
    <property type="protein sequence ID" value="ADN01645.1"/>
    <property type="molecule type" value="Genomic_DNA"/>
</dbReference>
<dbReference type="HOGENOM" id="CLU_1626040_0_0_12"/>
<evidence type="ECO:0000313" key="2">
    <source>
        <dbReference type="Proteomes" id="UP000001296"/>
    </source>
</evidence>
<dbReference type="PaxDb" id="665571-STHERM_c06870"/>
<reference key="1">
    <citation type="submission" date="2009-08" db="EMBL/GenBank/DDBJ databases">
        <title>The genome sequence of Spirochaeta thermophila DSM6192.</title>
        <authorList>
            <person name="Angelov A."/>
            <person name="Mientus M."/>
            <person name="Wittenberg S."/>
            <person name="Lehmann R."/>
            <person name="Liesegang H."/>
            <person name="Daniel R."/>
            <person name="Liebl W."/>
        </authorList>
    </citation>
    <scope>NUCLEOTIDE SEQUENCE</scope>
    <source>
        <strain>DSM 6192</strain>
    </source>
</reference>
<evidence type="ECO:0000313" key="1">
    <source>
        <dbReference type="EMBL" id="ADN01645.1"/>
    </source>
</evidence>
<reference evidence="1 2" key="2">
    <citation type="journal article" date="2010" name="J. Bacteriol.">
        <title>Genome sequence of the polysaccharide-degrading, thermophilic anaerobe Spirochaeta thermophila DSM 6192.</title>
        <authorList>
            <person name="Angelov A."/>
            <person name="Liebl S."/>
            <person name="Ballschmiter M."/>
            <person name="Bomeke M."/>
            <person name="Lehmann R."/>
            <person name="Liesegang H."/>
            <person name="Daniel R."/>
            <person name="Liebl W."/>
        </authorList>
    </citation>
    <scope>NUCLEOTIDE SEQUENCE [LARGE SCALE GENOMIC DNA]</scope>
    <source>
        <strain evidence="2">ATCC 49972 / DSM 6192 / RI 19.B1</strain>
    </source>
</reference>
<gene>
    <name evidence="1" type="ordered locus">STHERM_c06870</name>
</gene>